<feature type="region of interest" description="Disordered" evidence="1">
    <location>
        <begin position="109"/>
        <end position="152"/>
    </location>
</feature>
<feature type="compositionally biased region" description="Low complexity" evidence="1">
    <location>
        <begin position="109"/>
        <end position="136"/>
    </location>
</feature>
<dbReference type="EMBL" id="HBGU01022725">
    <property type="protein sequence ID" value="CAD9438647.1"/>
    <property type="molecule type" value="Transcribed_RNA"/>
</dbReference>
<dbReference type="Gene3D" id="1.20.5.170">
    <property type="match status" value="1"/>
</dbReference>
<evidence type="ECO:0008006" key="5">
    <source>
        <dbReference type="Google" id="ProtNLM"/>
    </source>
</evidence>
<proteinExistence type="predicted"/>
<accession>A0A6U7E0X0</accession>
<evidence type="ECO:0000256" key="1">
    <source>
        <dbReference type="SAM" id="MobiDB-lite"/>
    </source>
</evidence>
<reference evidence="3" key="1">
    <citation type="submission" date="2021-01" db="EMBL/GenBank/DDBJ databases">
        <authorList>
            <person name="Corre E."/>
            <person name="Pelletier E."/>
            <person name="Niang G."/>
            <person name="Scheremetjew M."/>
            <person name="Finn R."/>
            <person name="Kale V."/>
            <person name="Holt S."/>
            <person name="Cochrane G."/>
            <person name="Meng A."/>
            <person name="Brown T."/>
            <person name="Cohen L."/>
        </authorList>
    </citation>
    <scope>NUCLEOTIDE SEQUENCE</scope>
    <source>
        <strain evidence="3">UTEX LB 985</strain>
    </source>
</reference>
<evidence type="ECO:0000313" key="3">
    <source>
        <dbReference type="EMBL" id="CAD9438645.1"/>
    </source>
</evidence>
<feature type="region of interest" description="Disordered" evidence="1">
    <location>
        <begin position="304"/>
        <end position="334"/>
    </location>
</feature>
<feature type="compositionally biased region" description="Basic and acidic residues" evidence="1">
    <location>
        <begin position="324"/>
        <end position="334"/>
    </location>
</feature>
<evidence type="ECO:0000313" key="4">
    <source>
        <dbReference type="EMBL" id="CAD9438647.1"/>
    </source>
</evidence>
<gene>
    <name evidence="2" type="ORF">CBRE1094_LOCUS12416</name>
    <name evidence="3" type="ORF">CBRE1094_LOCUS12417</name>
    <name evidence="4" type="ORF">CBRE1094_LOCUS12418</name>
</gene>
<evidence type="ECO:0000313" key="2">
    <source>
        <dbReference type="EMBL" id="CAD9438642.1"/>
    </source>
</evidence>
<dbReference type="AlphaFoldDB" id="A0A6U7E0X0"/>
<name>A0A6U7E0X0_9EUKA</name>
<organism evidence="3">
    <name type="scientific">Haptolina brevifila</name>
    <dbReference type="NCBI Taxonomy" id="156173"/>
    <lineage>
        <taxon>Eukaryota</taxon>
        <taxon>Haptista</taxon>
        <taxon>Haptophyta</taxon>
        <taxon>Prymnesiophyceae</taxon>
        <taxon>Prymnesiales</taxon>
        <taxon>Prymnesiaceae</taxon>
        <taxon>Haptolina</taxon>
    </lineage>
</organism>
<protein>
    <recommendedName>
        <fullName evidence="5">BZIP domain-containing protein</fullName>
    </recommendedName>
</protein>
<dbReference type="EMBL" id="HBGU01022723">
    <property type="protein sequence ID" value="CAD9438642.1"/>
    <property type="molecule type" value="Transcribed_RNA"/>
</dbReference>
<feature type="region of interest" description="Disordered" evidence="1">
    <location>
        <begin position="245"/>
        <end position="264"/>
    </location>
</feature>
<sequence>MDEMSLRKVTDFVDDDLLSCFLWAAGENAVAQPGWESPSVHPLKSIPLPPSMPLLPPAVGADEDAQLDTLDVGDFGLGAAASGGTPKVAGGLLGINNTGATPLPNVPAAPNAATSTTTRSATGAAATANTVAKTEASAPSKSPVRQKSPMVEEDDDDAFGMVKELDDSDIEDIGKMSAPLSKEQKLSQRMQRKAESARIARLRKKEYVSGLEDHIKELTAALAAAREANRSSKVDAAPAGLPLPAPIKCDNPSHKHDNGSGTKLEVNGTVETFVSNKRKSAETLNEYLDCIEDILSPTAPLQVAWSQPEGENEKAADSGSASEGDAKRQRRESVSEKLTRELTIELGLSAQQVQQLAQLQASHVKPDKEIVAECLRLLEQLRSKIKEHTGASQRTTDLMRRILEQSQVPKYLDWVERHQKSMQTYNKIVE</sequence>
<dbReference type="EMBL" id="HBGU01022724">
    <property type="protein sequence ID" value="CAD9438645.1"/>
    <property type="molecule type" value="Transcribed_RNA"/>
</dbReference>